<evidence type="ECO:0000313" key="9">
    <source>
        <dbReference type="Proteomes" id="UP000824049"/>
    </source>
</evidence>
<dbReference type="Gene3D" id="1.10.3720.10">
    <property type="entry name" value="MetI-like"/>
    <property type="match status" value="1"/>
</dbReference>
<gene>
    <name evidence="8" type="ORF">H9968_09150</name>
</gene>
<reference evidence="8" key="1">
    <citation type="journal article" date="2021" name="PeerJ">
        <title>Extensive microbial diversity within the chicken gut microbiome revealed by metagenomics and culture.</title>
        <authorList>
            <person name="Gilroy R."/>
            <person name="Ravi A."/>
            <person name="Getino M."/>
            <person name="Pursley I."/>
            <person name="Horton D.L."/>
            <person name="Alikhan N.F."/>
            <person name="Baker D."/>
            <person name="Gharbi K."/>
            <person name="Hall N."/>
            <person name="Watson M."/>
            <person name="Adriaenssens E.M."/>
            <person name="Foster-Nyarko E."/>
            <person name="Jarju S."/>
            <person name="Secka A."/>
            <person name="Antonio M."/>
            <person name="Oren A."/>
            <person name="Chaudhuri R.R."/>
            <person name="La Ragione R."/>
            <person name="Hildebrand F."/>
            <person name="Pallen M.J."/>
        </authorList>
    </citation>
    <scope>NUCLEOTIDE SEQUENCE</scope>
    <source>
        <strain evidence="8">CHK179-28034</strain>
    </source>
</reference>
<dbReference type="PANTHER" id="PTHR43005:SF1">
    <property type="entry name" value="SPERMIDINE_PUTRESCINE TRANSPORT SYSTEM PERMEASE PROTEIN"/>
    <property type="match status" value="1"/>
</dbReference>
<dbReference type="SUPFAM" id="SSF161098">
    <property type="entry name" value="MetI-like"/>
    <property type="match status" value="1"/>
</dbReference>
<keyword evidence="6 7" id="KW-0472">Membrane</keyword>
<proteinExistence type="predicted"/>
<evidence type="ECO:0000256" key="3">
    <source>
        <dbReference type="ARBA" id="ARBA00022475"/>
    </source>
</evidence>
<keyword evidence="5 7" id="KW-1133">Transmembrane helix</keyword>
<evidence type="ECO:0000256" key="4">
    <source>
        <dbReference type="ARBA" id="ARBA00022692"/>
    </source>
</evidence>
<evidence type="ECO:0008006" key="10">
    <source>
        <dbReference type="Google" id="ProtNLM"/>
    </source>
</evidence>
<sequence>MTNMSLVTLKTLSVFGLIYAMTGGGPGTKTTTLSIYMYKQAFGSYQMGYGTAIALIMLIIGVVLSIVSMKLSRTKM</sequence>
<keyword evidence="4 7" id="KW-0812">Transmembrane</keyword>
<reference evidence="8" key="2">
    <citation type="submission" date="2021-04" db="EMBL/GenBank/DDBJ databases">
        <authorList>
            <person name="Gilroy R."/>
        </authorList>
    </citation>
    <scope>NUCLEOTIDE SEQUENCE</scope>
    <source>
        <strain evidence="8">CHK179-28034</strain>
    </source>
</reference>
<dbReference type="InterPro" id="IPR035906">
    <property type="entry name" value="MetI-like_sf"/>
</dbReference>
<dbReference type="AlphaFoldDB" id="A0A9D2J7L8"/>
<comment type="caution">
    <text evidence="8">The sequence shown here is derived from an EMBL/GenBank/DDBJ whole genome shotgun (WGS) entry which is preliminary data.</text>
</comment>
<accession>A0A9D2J7L8</accession>
<evidence type="ECO:0000256" key="5">
    <source>
        <dbReference type="ARBA" id="ARBA00022989"/>
    </source>
</evidence>
<evidence type="ECO:0000256" key="1">
    <source>
        <dbReference type="ARBA" id="ARBA00004651"/>
    </source>
</evidence>
<organism evidence="8 9">
    <name type="scientific">Candidatus Anaerobutyricum stercoris</name>
    <dbReference type="NCBI Taxonomy" id="2838457"/>
    <lineage>
        <taxon>Bacteria</taxon>
        <taxon>Bacillati</taxon>
        <taxon>Bacillota</taxon>
        <taxon>Clostridia</taxon>
        <taxon>Lachnospirales</taxon>
        <taxon>Lachnospiraceae</taxon>
        <taxon>Anaerobutyricum</taxon>
    </lineage>
</organism>
<dbReference type="EMBL" id="DXBR01000084">
    <property type="protein sequence ID" value="HIZ40070.1"/>
    <property type="molecule type" value="Genomic_DNA"/>
</dbReference>
<evidence type="ECO:0000256" key="2">
    <source>
        <dbReference type="ARBA" id="ARBA00022448"/>
    </source>
</evidence>
<protein>
    <recommendedName>
        <fullName evidence="10">Sugar ABC transporter permease</fullName>
    </recommendedName>
</protein>
<feature type="transmembrane region" description="Helical" evidence="7">
    <location>
        <begin position="44"/>
        <end position="67"/>
    </location>
</feature>
<dbReference type="GO" id="GO:0005886">
    <property type="term" value="C:plasma membrane"/>
    <property type="evidence" value="ECO:0007669"/>
    <property type="project" value="UniProtKB-SubCell"/>
</dbReference>
<evidence type="ECO:0000313" key="8">
    <source>
        <dbReference type="EMBL" id="HIZ40070.1"/>
    </source>
</evidence>
<keyword evidence="2" id="KW-0813">Transport</keyword>
<evidence type="ECO:0000256" key="6">
    <source>
        <dbReference type="ARBA" id="ARBA00023136"/>
    </source>
</evidence>
<name>A0A9D2J7L8_9FIRM</name>
<dbReference type="PANTHER" id="PTHR43005">
    <property type="entry name" value="BLR7065 PROTEIN"/>
    <property type="match status" value="1"/>
</dbReference>
<keyword evidence="3" id="KW-1003">Cell membrane</keyword>
<dbReference type="Proteomes" id="UP000824049">
    <property type="component" value="Unassembled WGS sequence"/>
</dbReference>
<comment type="subcellular location">
    <subcellularLocation>
        <location evidence="1">Cell membrane</location>
        <topology evidence="1">Multi-pass membrane protein</topology>
    </subcellularLocation>
</comment>
<evidence type="ECO:0000256" key="7">
    <source>
        <dbReference type="SAM" id="Phobius"/>
    </source>
</evidence>